<keyword evidence="2" id="KW-1185">Reference proteome</keyword>
<protein>
    <submittedName>
        <fullName evidence="1">Uncharacterized protein</fullName>
    </submittedName>
</protein>
<dbReference type="Proteomes" id="UP001064048">
    <property type="component" value="Chromosome 23"/>
</dbReference>
<dbReference type="EMBL" id="CM046123">
    <property type="protein sequence ID" value="KAI8439043.1"/>
    <property type="molecule type" value="Genomic_DNA"/>
</dbReference>
<proteinExistence type="predicted"/>
<name>A0ACC0KRX3_CHOFU</name>
<accession>A0ACC0KRX3</accession>
<gene>
    <name evidence="1" type="ORF">MSG28_012915</name>
</gene>
<comment type="caution">
    <text evidence="1">The sequence shown here is derived from an EMBL/GenBank/DDBJ whole genome shotgun (WGS) entry which is preliminary data.</text>
</comment>
<organism evidence="1 2">
    <name type="scientific">Choristoneura fumiferana</name>
    <name type="common">Spruce budworm moth</name>
    <name type="synonym">Archips fumiferana</name>
    <dbReference type="NCBI Taxonomy" id="7141"/>
    <lineage>
        <taxon>Eukaryota</taxon>
        <taxon>Metazoa</taxon>
        <taxon>Ecdysozoa</taxon>
        <taxon>Arthropoda</taxon>
        <taxon>Hexapoda</taxon>
        <taxon>Insecta</taxon>
        <taxon>Pterygota</taxon>
        <taxon>Neoptera</taxon>
        <taxon>Endopterygota</taxon>
        <taxon>Lepidoptera</taxon>
        <taxon>Glossata</taxon>
        <taxon>Ditrysia</taxon>
        <taxon>Tortricoidea</taxon>
        <taxon>Tortricidae</taxon>
        <taxon>Tortricinae</taxon>
        <taxon>Choristoneura</taxon>
    </lineage>
</organism>
<evidence type="ECO:0000313" key="1">
    <source>
        <dbReference type="EMBL" id="KAI8439043.1"/>
    </source>
</evidence>
<reference evidence="1 2" key="1">
    <citation type="journal article" date="2022" name="Genome Biol. Evol.">
        <title>The Spruce Budworm Genome: Reconstructing the Evolutionary History of Antifreeze Proteins.</title>
        <authorList>
            <person name="Beliveau C."/>
            <person name="Gagne P."/>
            <person name="Picq S."/>
            <person name="Vernygora O."/>
            <person name="Keeling C.I."/>
            <person name="Pinkney K."/>
            <person name="Doucet D."/>
            <person name="Wen F."/>
            <person name="Johnston J.S."/>
            <person name="Maaroufi H."/>
            <person name="Boyle B."/>
            <person name="Laroche J."/>
            <person name="Dewar K."/>
            <person name="Juretic N."/>
            <person name="Blackburn G."/>
            <person name="Nisole A."/>
            <person name="Brunet B."/>
            <person name="Brandao M."/>
            <person name="Lumley L."/>
            <person name="Duan J."/>
            <person name="Quan G."/>
            <person name="Lucarotti C.J."/>
            <person name="Roe A.D."/>
            <person name="Sperling F.A.H."/>
            <person name="Levesque R.C."/>
            <person name="Cusson M."/>
        </authorList>
    </citation>
    <scope>NUCLEOTIDE SEQUENCE [LARGE SCALE GENOMIC DNA]</scope>
    <source>
        <strain evidence="1">Glfc:IPQL:Cfum</strain>
    </source>
</reference>
<evidence type="ECO:0000313" key="2">
    <source>
        <dbReference type="Proteomes" id="UP001064048"/>
    </source>
</evidence>
<sequence>MHLLIIALELSARPTFLSPEEAVYGEGGEGEGEGGLAAQWDVRVGELGSAGLCGAAAALALTPRLLARVAPPQAFGPAGYTGAFRFRFWVFGTWREVAVDDRLPCRACAGAGRAPRLLASAARAHDYLLPLLEKAYAKLYGSYAAMRAGGEEGGARALQELSGGVVQSFSLARQPRALTLAVLHSAAPRCTLLVAGGRGQGRAAAYCVQGLARAHGAALVRVRAVGGGGGAPPRRSAPPPLQRDLLDALHPDEFW</sequence>